<protein>
    <submittedName>
        <fullName evidence="2">Phasin family protein</fullName>
    </submittedName>
</protein>
<feature type="domain" description="Phasin" evidence="1">
    <location>
        <begin position="21"/>
        <end position="103"/>
    </location>
</feature>
<gene>
    <name evidence="2" type="ORF">QO034_02880</name>
</gene>
<dbReference type="Proteomes" id="UP001227126">
    <property type="component" value="Unassembled WGS sequence"/>
</dbReference>
<sequence length="112" mass="12680">MAKPNRQTPDAAASIADAIVQMQRHGLNSMSWMGVDGMERMRSLGDEAFNFLSERMKEDATLLHGLLHCRDLEELRRFQAEFIRTAIDQYTEATGRMIELGAAMVPGRQPRD</sequence>
<evidence type="ECO:0000313" key="2">
    <source>
        <dbReference type="EMBL" id="MDK3072042.1"/>
    </source>
</evidence>
<proteinExistence type="predicted"/>
<evidence type="ECO:0000313" key="3">
    <source>
        <dbReference type="Proteomes" id="UP001227126"/>
    </source>
</evidence>
<organism evidence="2 3">
    <name type="scientific">Sedimentitalea xiamensis</name>
    <dbReference type="NCBI Taxonomy" id="3050037"/>
    <lineage>
        <taxon>Bacteria</taxon>
        <taxon>Pseudomonadati</taxon>
        <taxon>Pseudomonadota</taxon>
        <taxon>Alphaproteobacteria</taxon>
        <taxon>Rhodobacterales</taxon>
        <taxon>Paracoccaceae</taxon>
        <taxon>Sedimentitalea</taxon>
    </lineage>
</organism>
<reference evidence="2 3" key="1">
    <citation type="submission" date="2023-05" db="EMBL/GenBank/DDBJ databases">
        <title>Sedimentitalea sp. nov. JM2-8.</title>
        <authorList>
            <person name="Huang J."/>
        </authorList>
    </citation>
    <scope>NUCLEOTIDE SEQUENCE [LARGE SCALE GENOMIC DNA]</scope>
    <source>
        <strain evidence="2 3">JM2-8</strain>
    </source>
</reference>
<name>A0ABT7FAA7_9RHOB</name>
<dbReference type="Pfam" id="PF09361">
    <property type="entry name" value="Phasin_2"/>
    <property type="match status" value="1"/>
</dbReference>
<dbReference type="InterPro" id="IPR018968">
    <property type="entry name" value="Phasin"/>
</dbReference>
<evidence type="ECO:0000259" key="1">
    <source>
        <dbReference type="Pfam" id="PF09361"/>
    </source>
</evidence>
<keyword evidence="3" id="KW-1185">Reference proteome</keyword>
<comment type="caution">
    <text evidence="2">The sequence shown here is derived from an EMBL/GenBank/DDBJ whole genome shotgun (WGS) entry which is preliminary data.</text>
</comment>
<dbReference type="RefSeq" id="WP_284483996.1">
    <property type="nucleotide sequence ID" value="NZ_JASNJE010000002.1"/>
</dbReference>
<dbReference type="EMBL" id="JASNJE010000002">
    <property type="protein sequence ID" value="MDK3072042.1"/>
    <property type="molecule type" value="Genomic_DNA"/>
</dbReference>
<accession>A0ABT7FAA7</accession>